<dbReference type="GO" id="GO:0008777">
    <property type="term" value="F:acetylornithine deacetylase activity"/>
    <property type="evidence" value="ECO:0007669"/>
    <property type="project" value="TreeGrafter"/>
</dbReference>
<dbReference type="Proteomes" id="UP000002710">
    <property type="component" value="Chromosome"/>
</dbReference>
<dbReference type="PDBsum" id="2RB7"/>
<name>Q313A9_OLEA2</name>
<dbReference type="EvolutionaryTrace" id="Q313A9"/>
<dbReference type="eggNOG" id="COG0624">
    <property type="taxonomic scope" value="Bacteria"/>
</dbReference>
<accession>Q313A9</accession>
<dbReference type="InterPro" id="IPR036264">
    <property type="entry name" value="Bact_exopeptidase_dim_dom"/>
</dbReference>
<keyword evidence="4" id="KW-0862">Zinc</keyword>
<dbReference type="Gene3D" id="3.40.630.10">
    <property type="entry name" value="Zn peptidases"/>
    <property type="match status" value="1"/>
</dbReference>
<evidence type="ECO:0000259" key="6">
    <source>
        <dbReference type="Pfam" id="PF07687"/>
    </source>
</evidence>
<dbReference type="PANTHER" id="PTHR43808">
    <property type="entry name" value="ACETYLORNITHINE DEACETYLASE"/>
    <property type="match status" value="1"/>
</dbReference>
<dbReference type="STRING" id="207559.Dde_1186"/>
<sequence length="363" mass="39714">MSSMQHIVELTSDLIRFPSMHSRPEQISRCAGFIMDWCAQNGIHAERMDHDGIPSVMVLPEKGRAGLLLMAHIDVVDAEDDLFVPRVENDRLYGRGANDDKYAVALGLVMFRDRLNALKAAGRSQKDMALGLLITGDEEIGGMNGAAKALPLIRADYVVALDGGNPQQVITKEKGIIDIKLTCTGKAAHGARPWMGVNAVDLLMEDYTRLKTLFAEENEDHWHRTVNLGRIRAGESTNKVPDVAEGWFNIRVTEHDDPGALIDKIRKTVSGTVSIVRTVPVFLAADSPYTERLLALSGATAGKAHGASDARYLGENGLTGVVWGAEGFNTLHSRDECLHIPSLQSIYDPLMQLAREMEEHAAV</sequence>
<dbReference type="SUPFAM" id="SSF55031">
    <property type="entry name" value="Bacterial exopeptidase dimerisation domain"/>
    <property type="match status" value="1"/>
</dbReference>
<dbReference type="InterPro" id="IPR001261">
    <property type="entry name" value="ArgE/DapE_CS"/>
</dbReference>
<dbReference type="PROSITE" id="PS00758">
    <property type="entry name" value="ARGE_DAPE_CPG2_1"/>
    <property type="match status" value="1"/>
</dbReference>
<reference evidence="9" key="1">
    <citation type="submission" date="2007-09" db="PDB data bank">
        <title>Crystal structure of co-catalytic metallopeptidase (YP_387682.1) from Desulfovibrio desulfuricans G20 at 1.60 A resolution.</title>
        <authorList>
            <consortium name="Joint Center for Structural Genomics (JCSG)"/>
        </authorList>
    </citation>
    <scope>X-RAY CRYSTALLOGRAPHY (1.60 ANGSTROMS)</scope>
</reference>
<keyword evidence="8" id="KW-1185">Reference proteome</keyword>
<dbReference type="Pfam" id="PF07687">
    <property type="entry name" value="M20_dimer"/>
    <property type="match status" value="1"/>
</dbReference>
<keyword evidence="5" id="KW-0170">Cobalt</keyword>
<evidence type="ECO:0000313" key="7">
    <source>
        <dbReference type="EMBL" id="ABB37987.1"/>
    </source>
</evidence>
<proteinExistence type="evidence at protein level"/>
<dbReference type="GO" id="GO:0046872">
    <property type="term" value="F:metal ion binding"/>
    <property type="evidence" value="ECO:0007669"/>
    <property type="project" value="UniProtKB-KW"/>
</dbReference>
<dbReference type="InterPro" id="IPR002933">
    <property type="entry name" value="Peptidase_M20"/>
</dbReference>
<dbReference type="SUPFAM" id="SSF53187">
    <property type="entry name" value="Zn-dependent exopeptidases"/>
    <property type="match status" value="1"/>
</dbReference>
<dbReference type="EMBL" id="CP000112">
    <property type="protein sequence ID" value="ABB37987.1"/>
    <property type="molecule type" value="Genomic_DNA"/>
</dbReference>
<dbReference type="InterPro" id="IPR011650">
    <property type="entry name" value="Peptidase_M20_dimer"/>
</dbReference>
<evidence type="ECO:0000256" key="3">
    <source>
        <dbReference type="ARBA" id="ARBA00022801"/>
    </source>
</evidence>
<gene>
    <name evidence="7" type="ordered locus">Dde_1186</name>
</gene>
<organism evidence="7 8">
    <name type="scientific">Oleidesulfovibrio alaskensis (strain ATCC BAA-1058 / DSM 17464 / G20)</name>
    <name type="common">Desulfovibrio alaskensis</name>
    <dbReference type="NCBI Taxonomy" id="207559"/>
    <lineage>
        <taxon>Bacteria</taxon>
        <taxon>Pseudomonadati</taxon>
        <taxon>Thermodesulfobacteriota</taxon>
        <taxon>Desulfovibrionia</taxon>
        <taxon>Desulfovibrionales</taxon>
        <taxon>Desulfovibrionaceae</taxon>
        <taxon>Oleidesulfovibrio</taxon>
    </lineage>
</organism>
<dbReference type="InterPro" id="IPR050072">
    <property type="entry name" value="Peptidase_M20A"/>
</dbReference>
<evidence type="ECO:0000256" key="5">
    <source>
        <dbReference type="ARBA" id="ARBA00023285"/>
    </source>
</evidence>
<dbReference type="SMR" id="Q313A9"/>
<dbReference type="PDB" id="2RB7">
    <property type="method" value="X-ray"/>
    <property type="resolution" value="1.60 A"/>
    <property type="chains" value="A/B=1-363"/>
</dbReference>
<dbReference type="HOGENOM" id="CLU_021802_2_0_7"/>
<dbReference type="Gene3D" id="3.30.70.360">
    <property type="match status" value="1"/>
</dbReference>
<keyword evidence="2" id="KW-0479">Metal-binding</keyword>
<dbReference type="GO" id="GO:0006526">
    <property type="term" value="P:L-arginine biosynthetic process"/>
    <property type="evidence" value="ECO:0007669"/>
    <property type="project" value="TreeGrafter"/>
</dbReference>
<evidence type="ECO:0000256" key="2">
    <source>
        <dbReference type="ARBA" id="ARBA00022723"/>
    </source>
</evidence>
<reference evidence="7 8" key="2">
    <citation type="journal article" date="2011" name="J. Bacteriol.">
        <title>Complete genome sequence and updated annotation of Desulfovibrio alaskensis G20.</title>
        <authorList>
            <person name="Hauser L.J."/>
            <person name="Land M.L."/>
            <person name="Brown S.D."/>
            <person name="Larimer F."/>
            <person name="Keller K.L."/>
            <person name="Rapp-Giles B.J."/>
            <person name="Price M.N."/>
            <person name="Lin M."/>
            <person name="Bruce D.C."/>
            <person name="Detter J.C."/>
            <person name="Tapia R."/>
            <person name="Han C.S."/>
            <person name="Goodwin L.A."/>
            <person name="Cheng J.F."/>
            <person name="Pitluck S."/>
            <person name="Copeland A."/>
            <person name="Lucas S."/>
            <person name="Nolan M."/>
            <person name="Lapidus A.L."/>
            <person name="Palumbo A.V."/>
            <person name="Wall J.D."/>
        </authorList>
    </citation>
    <scope>NUCLEOTIDE SEQUENCE [LARGE SCALE GENOMIC DNA]</scope>
    <source>
        <strain evidence="8">ATCC BAA 1058 / DSM 17464 / G20</strain>
    </source>
</reference>
<dbReference type="Pfam" id="PF01546">
    <property type="entry name" value="Peptidase_M20"/>
    <property type="match status" value="1"/>
</dbReference>
<dbReference type="KEGG" id="dde:Dde_1186"/>
<dbReference type="AlphaFoldDB" id="Q313A9"/>
<evidence type="ECO:0000256" key="1">
    <source>
        <dbReference type="ARBA" id="ARBA00001947"/>
    </source>
</evidence>
<keyword evidence="3" id="KW-0378">Hydrolase</keyword>
<evidence type="ECO:0000313" key="8">
    <source>
        <dbReference type="Proteomes" id="UP000002710"/>
    </source>
</evidence>
<dbReference type="PANTHER" id="PTHR43808:SF31">
    <property type="entry name" value="N-ACETYL-L-CITRULLINE DEACETYLASE"/>
    <property type="match status" value="1"/>
</dbReference>
<keyword evidence="9" id="KW-0002">3D-structure</keyword>
<evidence type="ECO:0000256" key="4">
    <source>
        <dbReference type="ARBA" id="ARBA00022833"/>
    </source>
</evidence>
<feature type="domain" description="Peptidase M20 dimerisation" evidence="6">
    <location>
        <begin position="172"/>
        <end position="269"/>
    </location>
</feature>
<evidence type="ECO:0007829" key="9">
    <source>
        <dbReference type="PDB" id="2RB7"/>
    </source>
</evidence>
<comment type="cofactor">
    <cofactor evidence="1">
        <name>Zn(2+)</name>
        <dbReference type="ChEBI" id="CHEBI:29105"/>
    </cofactor>
</comment>
<protein>
    <submittedName>
        <fullName evidence="7">Peptidase M20</fullName>
    </submittedName>
</protein>